<evidence type="ECO:0000313" key="1">
    <source>
        <dbReference type="EMBL" id="QZA78211.1"/>
    </source>
</evidence>
<dbReference type="RefSeq" id="WP_221006607.1">
    <property type="nucleotide sequence ID" value="NZ_CP081150.1"/>
</dbReference>
<evidence type="ECO:0000313" key="2">
    <source>
        <dbReference type="Proteomes" id="UP000825679"/>
    </source>
</evidence>
<name>A0ABX8Z6J9_9NEIS</name>
<reference evidence="1 2" key="1">
    <citation type="submission" date="2021-08" db="EMBL/GenBank/DDBJ databases">
        <title>complete genome sequencing of Deefgea sp. D25.</title>
        <authorList>
            <person name="Bae J.-W."/>
            <person name="Gim D.-H."/>
        </authorList>
    </citation>
    <scope>NUCLEOTIDE SEQUENCE [LARGE SCALE GENOMIC DNA]</scope>
    <source>
        <strain evidence="1 2">D25</strain>
    </source>
</reference>
<organism evidence="1 2">
    <name type="scientific">Deefgea tanakiae</name>
    <dbReference type="NCBI Taxonomy" id="2865840"/>
    <lineage>
        <taxon>Bacteria</taxon>
        <taxon>Pseudomonadati</taxon>
        <taxon>Pseudomonadota</taxon>
        <taxon>Betaproteobacteria</taxon>
        <taxon>Neisseriales</taxon>
        <taxon>Chitinibacteraceae</taxon>
        <taxon>Deefgea</taxon>
    </lineage>
</organism>
<dbReference type="Proteomes" id="UP000825679">
    <property type="component" value="Chromosome"/>
</dbReference>
<proteinExistence type="predicted"/>
<gene>
    <name evidence="1" type="ORF">K4H28_01960</name>
</gene>
<keyword evidence="2" id="KW-1185">Reference proteome</keyword>
<protein>
    <submittedName>
        <fullName evidence="1">Uncharacterized protein</fullName>
    </submittedName>
</protein>
<sequence>MADTRLPWELLPSLEENCLRVVATELLNVLYDTEKQLSTPLDDNYSRGTTTFARQKNRLTEMCVSGRYSWLKLTNPNMDLTFEINGIPVRFFSDNPDSPKKRGFFRHNAVDCLFAPSSDIPSLHRFVIEKPENDEEEARVHFIGYNDFEEPVSHWVYGDRVTVLQSVDSTAPESVEIMLDEIEVGKQYRKEEKNTGSE</sequence>
<dbReference type="EMBL" id="CP081150">
    <property type="protein sequence ID" value="QZA78211.1"/>
    <property type="molecule type" value="Genomic_DNA"/>
</dbReference>
<accession>A0ABX8Z6J9</accession>